<evidence type="ECO:0000313" key="1">
    <source>
        <dbReference type="EMBL" id="TQR15323.1"/>
    </source>
</evidence>
<keyword evidence="1" id="KW-0378">Hydrolase</keyword>
<keyword evidence="2" id="KW-1185">Reference proteome</keyword>
<dbReference type="EMBL" id="VDGG01000016">
    <property type="protein sequence ID" value="TQR15323.1"/>
    <property type="molecule type" value="Genomic_DNA"/>
</dbReference>
<dbReference type="GO" id="GO:0016787">
    <property type="term" value="F:hydrolase activity"/>
    <property type="evidence" value="ECO:0007669"/>
    <property type="project" value="UniProtKB-KW"/>
</dbReference>
<dbReference type="InterPro" id="IPR050583">
    <property type="entry name" value="Mycobacterial_A85_antigen"/>
</dbReference>
<sequence>MTSKIEGEFMELQLMKRKISVYLPTEYKLDAERIFPAVFLHDGDFLFRESIDIVEQNVKAGLTEPVVFIGIDSDNRNDEYTPWEHDALFSDWSFGGLGDSYLDFVYEQLYPYIKEQFRISEDIALGGVSLGGLISMYAMYRKENLFNKFILLSSSVWFTNFMEYMESSTMDYHPKVYMYVGEKEGIEKTNIQKKNMVPNSKRHLKFYKIR</sequence>
<evidence type="ECO:0000313" key="2">
    <source>
        <dbReference type="Proteomes" id="UP000318937"/>
    </source>
</evidence>
<dbReference type="AlphaFoldDB" id="A0A544TCY4"/>
<dbReference type="RefSeq" id="WP_142607171.1">
    <property type="nucleotide sequence ID" value="NZ_VDGG01000016.1"/>
</dbReference>
<reference evidence="1 2" key="1">
    <citation type="submission" date="2019-05" db="EMBL/GenBank/DDBJ databases">
        <title>Psychrobacillus vulpis sp. nov., a new species isolated from feces of a red fox that inhabits in The Tablas de Daimiel Natural Park, Albacete, Spain.</title>
        <authorList>
            <person name="Rodriguez M."/>
            <person name="Reina J.C."/>
            <person name="Bejar V."/>
            <person name="Llamas I."/>
        </authorList>
    </citation>
    <scope>NUCLEOTIDE SEQUENCE [LARGE SCALE GENOMIC DNA]</scope>
    <source>
        <strain evidence="1 2">NHI-2</strain>
    </source>
</reference>
<dbReference type="PANTHER" id="PTHR48098:SF6">
    <property type="entry name" value="FERRI-BACILLIBACTIN ESTERASE BESA"/>
    <property type="match status" value="1"/>
</dbReference>
<accession>A0A544TCY4</accession>
<dbReference type="InterPro" id="IPR000801">
    <property type="entry name" value="Esterase-like"/>
</dbReference>
<dbReference type="Pfam" id="PF00756">
    <property type="entry name" value="Esterase"/>
    <property type="match status" value="1"/>
</dbReference>
<dbReference type="OrthoDB" id="9784036at2"/>
<dbReference type="SUPFAM" id="SSF53474">
    <property type="entry name" value="alpha/beta-Hydrolases"/>
    <property type="match status" value="1"/>
</dbReference>
<dbReference type="Proteomes" id="UP000318937">
    <property type="component" value="Unassembled WGS sequence"/>
</dbReference>
<dbReference type="PANTHER" id="PTHR48098">
    <property type="entry name" value="ENTEROCHELIN ESTERASE-RELATED"/>
    <property type="match status" value="1"/>
</dbReference>
<protein>
    <submittedName>
        <fullName evidence="1">Alpha/beta hydrolase</fullName>
    </submittedName>
</protein>
<proteinExistence type="predicted"/>
<name>A0A544TCY4_9BACI</name>
<dbReference type="Gene3D" id="3.40.50.1820">
    <property type="entry name" value="alpha/beta hydrolase"/>
    <property type="match status" value="1"/>
</dbReference>
<gene>
    <name evidence="1" type="ORF">FG383_09475</name>
</gene>
<dbReference type="InterPro" id="IPR029058">
    <property type="entry name" value="AB_hydrolase_fold"/>
</dbReference>
<comment type="caution">
    <text evidence="1">The sequence shown here is derived from an EMBL/GenBank/DDBJ whole genome shotgun (WGS) entry which is preliminary data.</text>
</comment>
<organism evidence="1 2">
    <name type="scientific">Psychrobacillus soli</name>
    <dbReference type="NCBI Taxonomy" id="1543965"/>
    <lineage>
        <taxon>Bacteria</taxon>
        <taxon>Bacillati</taxon>
        <taxon>Bacillota</taxon>
        <taxon>Bacilli</taxon>
        <taxon>Bacillales</taxon>
        <taxon>Bacillaceae</taxon>
        <taxon>Psychrobacillus</taxon>
    </lineage>
</organism>